<evidence type="ECO:0000256" key="1">
    <source>
        <dbReference type="SAM" id="MobiDB-lite"/>
    </source>
</evidence>
<feature type="region of interest" description="Disordered" evidence="1">
    <location>
        <begin position="45"/>
        <end position="64"/>
    </location>
</feature>
<name>A0A6A4HRC3_9AGAR</name>
<gene>
    <name evidence="2" type="ORF">BT96DRAFT_991993</name>
</gene>
<sequence length="121" mass="12864">MATTPTVLYNSSAAGATPFIAGQAPGPDAATAASVSDERAGMVARGPAASGLADTGDIASTPDKDSVAPDMFKMHTYFKSIQCPRKNFPSQITFILQVDLTSKKALKFLQDTQEEKKQNFY</sequence>
<reference evidence="2" key="1">
    <citation type="journal article" date="2019" name="Environ. Microbiol.">
        <title>Fungal ecological strategies reflected in gene transcription - a case study of two litter decomposers.</title>
        <authorList>
            <person name="Barbi F."/>
            <person name="Kohler A."/>
            <person name="Barry K."/>
            <person name="Baskaran P."/>
            <person name="Daum C."/>
            <person name="Fauchery L."/>
            <person name="Ihrmark K."/>
            <person name="Kuo A."/>
            <person name="LaButti K."/>
            <person name="Lipzen A."/>
            <person name="Morin E."/>
            <person name="Grigoriev I.V."/>
            <person name="Henrissat B."/>
            <person name="Lindahl B."/>
            <person name="Martin F."/>
        </authorList>
    </citation>
    <scope>NUCLEOTIDE SEQUENCE</scope>
    <source>
        <strain evidence="2">JB14</strain>
    </source>
</reference>
<protein>
    <submittedName>
        <fullName evidence="2">Uncharacterized protein</fullName>
    </submittedName>
</protein>
<proteinExistence type="predicted"/>
<dbReference type="EMBL" id="ML769444">
    <property type="protein sequence ID" value="KAE9401642.1"/>
    <property type="molecule type" value="Genomic_DNA"/>
</dbReference>
<dbReference type="AlphaFoldDB" id="A0A6A4HRC3"/>
<dbReference type="Proteomes" id="UP000799118">
    <property type="component" value="Unassembled WGS sequence"/>
</dbReference>
<accession>A0A6A4HRC3</accession>
<organism evidence="2 3">
    <name type="scientific">Gymnopus androsaceus JB14</name>
    <dbReference type="NCBI Taxonomy" id="1447944"/>
    <lineage>
        <taxon>Eukaryota</taxon>
        <taxon>Fungi</taxon>
        <taxon>Dikarya</taxon>
        <taxon>Basidiomycota</taxon>
        <taxon>Agaricomycotina</taxon>
        <taxon>Agaricomycetes</taxon>
        <taxon>Agaricomycetidae</taxon>
        <taxon>Agaricales</taxon>
        <taxon>Marasmiineae</taxon>
        <taxon>Omphalotaceae</taxon>
        <taxon>Gymnopus</taxon>
    </lineage>
</organism>
<evidence type="ECO:0000313" key="2">
    <source>
        <dbReference type="EMBL" id="KAE9401642.1"/>
    </source>
</evidence>
<evidence type="ECO:0000313" key="3">
    <source>
        <dbReference type="Proteomes" id="UP000799118"/>
    </source>
</evidence>
<keyword evidence="3" id="KW-1185">Reference proteome</keyword>